<dbReference type="AlphaFoldDB" id="A0A4Q8AEE7"/>
<evidence type="ECO:0000313" key="2">
    <source>
        <dbReference type="EMBL" id="RZU62642.1"/>
    </source>
</evidence>
<gene>
    <name evidence="2" type="ORF">EV380_2240</name>
</gene>
<evidence type="ECO:0000313" key="3">
    <source>
        <dbReference type="Proteomes" id="UP000292685"/>
    </source>
</evidence>
<feature type="region of interest" description="Disordered" evidence="1">
    <location>
        <begin position="1"/>
        <end position="55"/>
    </location>
</feature>
<sequence length="139" mass="14013">MSCASPDEPDWETASGQAGDFVEAAEDDDGYLGSGWLRVSPEDSPPGDEDGVTLDYPSGATIEGLNVVCFGNGTISFDFTTQSGSSGDRGASADVECDGTVKPVELGEPLEGVDALRFNGIVADGTGAVVAASVTGTAE</sequence>
<dbReference type="Proteomes" id="UP000292685">
    <property type="component" value="Unassembled WGS sequence"/>
</dbReference>
<accession>A0A4Q8AEE7</accession>
<reference evidence="2 3" key="1">
    <citation type="submission" date="2019-02" db="EMBL/GenBank/DDBJ databases">
        <title>Sequencing the genomes of 1000 actinobacteria strains.</title>
        <authorList>
            <person name="Klenk H.-P."/>
        </authorList>
    </citation>
    <scope>NUCLEOTIDE SEQUENCE [LARGE SCALE GENOMIC DNA]</scope>
    <source>
        <strain evidence="2 3">DSM 17364</strain>
    </source>
</reference>
<protein>
    <submittedName>
        <fullName evidence="2">Uncharacterized protein</fullName>
    </submittedName>
</protein>
<proteinExistence type="predicted"/>
<organism evidence="2 3">
    <name type="scientific">Zhihengliuella halotolerans</name>
    <dbReference type="NCBI Taxonomy" id="370736"/>
    <lineage>
        <taxon>Bacteria</taxon>
        <taxon>Bacillati</taxon>
        <taxon>Actinomycetota</taxon>
        <taxon>Actinomycetes</taxon>
        <taxon>Micrococcales</taxon>
        <taxon>Micrococcaceae</taxon>
        <taxon>Zhihengliuella</taxon>
    </lineage>
</organism>
<dbReference type="EMBL" id="SHLA01000001">
    <property type="protein sequence ID" value="RZU62642.1"/>
    <property type="molecule type" value="Genomic_DNA"/>
</dbReference>
<name>A0A4Q8AEE7_9MICC</name>
<comment type="caution">
    <text evidence="2">The sequence shown here is derived from an EMBL/GenBank/DDBJ whole genome shotgun (WGS) entry which is preliminary data.</text>
</comment>
<keyword evidence="3" id="KW-1185">Reference proteome</keyword>
<evidence type="ECO:0000256" key="1">
    <source>
        <dbReference type="SAM" id="MobiDB-lite"/>
    </source>
</evidence>